<feature type="domain" description="FAD-binding PCMH-type" evidence="7">
    <location>
        <begin position="33"/>
        <end position="204"/>
    </location>
</feature>
<accession>A0A6G3R274</accession>
<comment type="caution">
    <text evidence="8">The sequence shown here is derived from an EMBL/GenBank/DDBJ whole genome shotgun (WGS) entry which is preliminary data.</text>
</comment>
<dbReference type="Gene3D" id="3.30.465.10">
    <property type="match status" value="1"/>
</dbReference>
<gene>
    <name evidence="8" type="ORF">G3I53_28355</name>
</gene>
<dbReference type="InterPro" id="IPR016169">
    <property type="entry name" value="FAD-bd_PCMH_sub2"/>
</dbReference>
<dbReference type="InterPro" id="IPR036318">
    <property type="entry name" value="FAD-bd_PCMH-like_sf"/>
</dbReference>
<dbReference type="InterPro" id="IPR016166">
    <property type="entry name" value="FAD-bd_PCMH"/>
</dbReference>
<reference evidence="8" key="1">
    <citation type="submission" date="2020-01" db="EMBL/GenBank/DDBJ databases">
        <title>Insect and environment-associated Actinomycetes.</title>
        <authorList>
            <person name="Currrie C."/>
            <person name="Chevrette M."/>
            <person name="Carlson C."/>
            <person name="Stubbendieck R."/>
            <person name="Wendt-Pienkowski E."/>
        </authorList>
    </citation>
    <scope>NUCLEOTIDE SEQUENCE</scope>
    <source>
        <strain evidence="8">SID14436</strain>
    </source>
</reference>
<dbReference type="Pfam" id="PF01565">
    <property type="entry name" value="FAD_binding_4"/>
    <property type="match status" value="1"/>
</dbReference>
<evidence type="ECO:0000256" key="5">
    <source>
        <dbReference type="ARBA" id="ARBA00023002"/>
    </source>
</evidence>
<evidence type="ECO:0000256" key="2">
    <source>
        <dbReference type="ARBA" id="ARBA00005466"/>
    </source>
</evidence>
<dbReference type="Gene3D" id="3.30.43.10">
    <property type="entry name" value="Uridine Diphospho-n-acetylenolpyruvylglucosamine Reductase, domain 2"/>
    <property type="match status" value="1"/>
</dbReference>
<dbReference type="PROSITE" id="PS51387">
    <property type="entry name" value="FAD_PCMH"/>
    <property type="match status" value="1"/>
</dbReference>
<organism evidence="8">
    <name type="scientific">Streptomyces sp. SID14436</name>
    <dbReference type="NCBI Taxonomy" id="2706070"/>
    <lineage>
        <taxon>Bacteria</taxon>
        <taxon>Bacillati</taxon>
        <taxon>Actinomycetota</taxon>
        <taxon>Actinomycetes</taxon>
        <taxon>Kitasatosporales</taxon>
        <taxon>Streptomycetaceae</taxon>
        <taxon>Streptomyces</taxon>
    </lineage>
</organism>
<dbReference type="PANTHER" id="PTHR42973:SF39">
    <property type="entry name" value="FAD-BINDING PCMH-TYPE DOMAIN-CONTAINING PROTEIN"/>
    <property type="match status" value="1"/>
</dbReference>
<protein>
    <submittedName>
        <fullName evidence="8">FAD-dependent oxidoreductase</fullName>
    </submittedName>
</protein>
<keyword evidence="4" id="KW-0274">FAD</keyword>
<keyword evidence="5" id="KW-0560">Oxidoreductase</keyword>
<dbReference type="GO" id="GO:0071949">
    <property type="term" value="F:FAD binding"/>
    <property type="evidence" value="ECO:0007669"/>
    <property type="project" value="InterPro"/>
</dbReference>
<evidence type="ECO:0000259" key="7">
    <source>
        <dbReference type="PROSITE" id="PS51387"/>
    </source>
</evidence>
<dbReference type="AlphaFoldDB" id="A0A6G3R274"/>
<dbReference type="RefSeq" id="WP_164336663.1">
    <property type="nucleotide sequence ID" value="NZ_JAAGMD010000789.1"/>
</dbReference>
<name>A0A6G3R274_9ACTN</name>
<evidence type="ECO:0000256" key="3">
    <source>
        <dbReference type="ARBA" id="ARBA00022630"/>
    </source>
</evidence>
<evidence type="ECO:0000256" key="6">
    <source>
        <dbReference type="SAM" id="MobiDB-lite"/>
    </source>
</evidence>
<dbReference type="InterPro" id="IPR006093">
    <property type="entry name" value="Oxy_OxRdtase_FAD_BS"/>
</dbReference>
<dbReference type="GO" id="GO:0016491">
    <property type="term" value="F:oxidoreductase activity"/>
    <property type="evidence" value="ECO:0007669"/>
    <property type="project" value="UniProtKB-KW"/>
</dbReference>
<evidence type="ECO:0000256" key="1">
    <source>
        <dbReference type="ARBA" id="ARBA00001974"/>
    </source>
</evidence>
<dbReference type="SUPFAM" id="SSF56176">
    <property type="entry name" value="FAD-binding/transporter-associated domain-like"/>
    <property type="match status" value="1"/>
</dbReference>
<dbReference type="Gene3D" id="3.40.462.20">
    <property type="match status" value="1"/>
</dbReference>
<sequence>MTGTLGALPHTLAGKVVTPGDPRYQALRSTYTTVGSPAAVVRPESADDVSAALHLARRTGLRISVRSGGHGLSGSGTNDGGLVIDLGALHRVEVVDRASRLVRVEAGARWAQVAQALAPHGLAISSGDHGNVGVGGIATGGGVGWMVRHYGLTIDHIRAVDVVLPDGTFVRADTVNEPDLLWVMRGAGAGAGIAVAFEIEAMELSRVGHVQLAAEVDPTGETLRRWAKAMDEAPRELSTAVTLASSGAGTTAFITAVVASGEPAVIRDAVEPLLGIGEVTAQQAQVAPYPALVPAEHLHANTGQMPVATTNGLLTEMSSDAARALVAASAGPRPILVQLRSLGGAVHDVSPSATAFAHRHQNTLVIGSAFPPDSREALAAAWAPVAPHTDGAYVNFESASDAGAFARAYPGPAGARVTELWRRYDPEGLLRPGPRADAGPGQPTPVTPRRAQ</sequence>
<feature type="region of interest" description="Disordered" evidence="6">
    <location>
        <begin position="426"/>
        <end position="452"/>
    </location>
</feature>
<dbReference type="PANTHER" id="PTHR42973">
    <property type="entry name" value="BINDING OXIDOREDUCTASE, PUTATIVE (AFU_ORTHOLOGUE AFUA_1G17690)-RELATED"/>
    <property type="match status" value="1"/>
</dbReference>
<keyword evidence="3" id="KW-0285">Flavoprotein</keyword>
<dbReference type="InterPro" id="IPR006094">
    <property type="entry name" value="Oxid_FAD_bind_N"/>
</dbReference>
<comment type="similarity">
    <text evidence="2">Belongs to the oxygen-dependent FAD-linked oxidoreductase family.</text>
</comment>
<evidence type="ECO:0000313" key="8">
    <source>
        <dbReference type="EMBL" id="NEA89848.1"/>
    </source>
</evidence>
<evidence type="ECO:0000256" key="4">
    <source>
        <dbReference type="ARBA" id="ARBA00022827"/>
    </source>
</evidence>
<dbReference type="InterPro" id="IPR050416">
    <property type="entry name" value="FAD-linked_Oxidoreductase"/>
</dbReference>
<dbReference type="PROSITE" id="PS00862">
    <property type="entry name" value="OX2_COVAL_FAD"/>
    <property type="match status" value="1"/>
</dbReference>
<comment type="cofactor">
    <cofactor evidence="1">
        <name>FAD</name>
        <dbReference type="ChEBI" id="CHEBI:57692"/>
    </cofactor>
</comment>
<dbReference type="EMBL" id="JAAGMD010000789">
    <property type="protein sequence ID" value="NEA89848.1"/>
    <property type="molecule type" value="Genomic_DNA"/>
</dbReference>
<proteinExistence type="inferred from homology"/>
<dbReference type="InterPro" id="IPR016167">
    <property type="entry name" value="FAD-bd_PCMH_sub1"/>
</dbReference>